<dbReference type="AlphaFoldDB" id="A0A5N5W3W7"/>
<feature type="transmembrane region" description="Helical" evidence="2">
    <location>
        <begin position="44"/>
        <end position="67"/>
    </location>
</feature>
<evidence type="ECO:0000313" key="4">
    <source>
        <dbReference type="Proteomes" id="UP000327000"/>
    </source>
</evidence>
<evidence type="ECO:0000313" key="3">
    <source>
        <dbReference type="EMBL" id="KAB7839500.1"/>
    </source>
</evidence>
<dbReference type="EMBL" id="VOKX01000070">
    <property type="protein sequence ID" value="KAB7839500.1"/>
    <property type="molecule type" value="Genomic_DNA"/>
</dbReference>
<keyword evidence="2" id="KW-0472">Membrane</keyword>
<evidence type="ECO:0000256" key="1">
    <source>
        <dbReference type="SAM" id="MobiDB-lite"/>
    </source>
</evidence>
<dbReference type="RefSeq" id="WP_152264614.1">
    <property type="nucleotide sequence ID" value="NZ_VOKX01000070.1"/>
</dbReference>
<accession>A0A5N5W3W7</accession>
<keyword evidence="2" id="KW-1133">Transmembrane helix</keyword>
<reference evidence="3 4" key="1">
    <citation type="journal article" date="2019" name="Microb. Cell Fact.">
        <title>Exploring novel herbicidin analogues by transcriptional regulator overexpression and MS/MS molecular networking.</title>
        <authorList>
            <person name="Shi Y."/>
            <person name="Gu R."/>
            <person name="Li Y."/>
            <person name="Wang X."/>
            <person name="Ren W."/>
            <person name="Li X."/>
            <person name="Wang L."/>
            <person name="Xie Y."/>
            <person name="Hong B."/>
        </authorList>
    </citation>
    <scope>NUCLEOTIDE SEQUENCE [LARGE SCALE GENOMIC DNA]</scope>
    <source>
        <strain evidence="3 4">US-43</strain>
    </source>
</reference>
<name>A0A5N5W3W7_STRMB</name>
<dbReference type="OrthoDB" id="4333093at2"/>
<organism evidence="3 4">
    <name type="scientific">Streptomyces mobaraensis</name>
    <name type="common">Streptoverticillium mobaraense</name>
    <dbReference type="NCBI Taxonomy" id="35621"/>
    <lineage>
        <taxon>Bacteria</taxon>
        <taxon>Bacillati</taxon>
        <taxon>Actinomycetota</taxon>
        <taxon>Actinomycetes</taxon>
        <taxon>Kitasatosporales</taxon>
        <taxon>Streptomycetaceae</taxon>
        <taxon>Streptomyces</taxon>
    </lineage>
</organism>
<sequence>MNHQPTQPPYGPPPQVQHYPQHPQATGRSVPATPDPGKRLGPGAIVGIIAGALVGVVALGAVVVSVAGGHDSKDTASSSASSADNAGDSPHKSGSSRQRYRLTAPPTLIDGQYTLSKDITQMMDDGLAGQRDGASGHNMRGAGGQYKARSGEQGTLVASGIYGEVSDPKYALEKMLKGLTEHDGVEVTTQPHPVAVPGVDEPVSCEVFTFRQTPVGACGWSDHSTVAIVTIADAAEPVSLDVLARKAAGARSEMRVPLG</sequence>
<keyword evidence="2" id="KW-0812">Transmembrane</keyword>
<comment type="caution">
    <text evidence="3">The sequence shown here is derived from an EMBL/GenBank/DDBJ whole genome shotgun (WGS) entry which is preliminary data.</text>
</comment>
<feature type="region of interest" description="Disordered" evidence="1">
    <location>
        <begin position="70"/>
        <end position="106"/>
    </location>
</feature>
<feature type="compositionally biased region" description="Pro residues" evidence="1">
    <location>
        <begin position="1"/>
        <end position="15"/>
    </location>
</feature>
<gene>
    <name evidence="3" type="ORF">FRZ00_21420</name>
</gene>
<keyword evidence="4" id="KW-1185">Reference proteome</keyword>
<proteinExistence type="predicted"/>
<protein>
    <submittedName>
        <fullName evidence="3">Uncharacterized protein</fullName>
    </submittedName>
</protein>
<evidence type="ECO:0000256" key="2">
    <source>
        <dbReference type="SAM" id="Phobius"/>
    </source>
</evidence>
<feature type="compositionally biased region" description="Low complexity" evidence="1">
    <location>
        <begin position="70"/>
        <end position="88"/>
    </location>
</feature>
<dbReference type="Proteomes" id="UP000327000">
    <property type="component" value="Unassembled WGS sequence"/>
</dbReference>
<feature type="region of interest" description="Disordered" evidence="1">
    <location>
        <begin position="1"/>
        <end position="40"/>
    </location>
</feature>